<evidence type="ECO:0000313" key="3">
    <source>
        <dbReference type="Proteomes" id="UP000050761"/>
    </source>
</evidence>
<name>A0A183FEH9_HELPZ</name>
<reference evidence="2 3" key="1">
    <citation type="submission" date="2018-11" db="EMBL/GenBank/DDBJ databases">
        <authorList>
            <consortium name="Pathogen Informatics"/>
        </authorList>
    </citation>
    <scope>NUCLEOTIDE SEQUENCE [LARGE SCALE GENOMIC DNA]</scope>
</reference>
<keyword evidence="3" id="KW-1185">Reference proteome</keyword>
<organism evidence="3 4">
    <name type="scientific">Heligmosomoides polygyrus</name>
    <name type="common">Parasitic roundworm</name>
    <dbReference type="NCBI Taxonomy" id="6339"/>
    <lineage>
        <taxon>Eukaryota</taxon>
        <taxon>Metazoa</taxon>
        <taxon>Ecdysozoa</taxon>
        <taxon>Nematoda</taxon>
        <taxon>Chromadorea</taxon>
        <taxon>Rhabditida</taxon>
        <taxon>Rhabditina</taxon>
        <taxon>Rhabditomorpha</taxon>
        <taxon>Strongyloidea</taxon>
        <taxon>Heligmosomidae</taxon>
        <taxon>Heligmosomoides</taxon>
    </lineage>
</organism>
<dbReference type="Proteomes" id="UP000050761">
    <property type="component" value="Unassembled WGS sequence"/>
</dbReference>
<protein>
    <submittedName>
        <fullName evidence="4">Cyclic nucleotide-binding domain-containing protein</fullName>
    </submittedName>
</protein>
<dbReference type="WBParaSite" id="HPBE_0000478501-mRNA-1">
    <property type="protein sequence ID" value="HPBE_0000478501-mRNA-1"/>
    <property type="gene ID" value="HPBE_0000478501"/>
</dbReference>
<feature type="region of interest" description="Disordered" evidence="1">
    <location>
        <begin position="1"/>
        <end position="31"/>
    </location>
</feature>
<evidence type="ECO:0000313" key="4">
    <source>
        <dbReference type="WBParaSite" id="HPBE_0000478501-mRNA-1"/>
    </source>
</evidence>
<dbReference type="EMBL" id="UZAH01025364">
    <property type="protein sequence ID" value="VDO62383.1"/>
    <property type="molecule type" value="Genomic_DNA"/>
</dbReference>
<evidence type="ECO:0000256" key="1">
    <source>
        <dbReference type="SAM" id="MobiDB-lite"/>
    </source>
</evidence>
<proteinExistence type="predicted"/>
<reference evidence="4" key="2">
    <citation type="submission" date="2019-09" db="UniProtKB">
        <authorList>
            <consortium name="WormBaseParasite"/>
        </authorList>
    </citation>
    <scope>IDENTIFICATION</scope>
</reference>
<evidence type="ECO:0000313" key="2">
    <source>
        <dbReference type="EMBL" id="VDO62383.1"/>
    </source>
</evidence>
<sequence length="109" mass="11949">MRRISGDEHRGRDKAHLAARRSTGRRSLQNVAEKLLNPSDVRLADGEHGEKRQIDTLLLLQAGSARAAMSENTAASIRLSGQCCWWSSTPCGAAKLVLLDGHMPFSLRI</sequence>
<dbReference type="AlphaFoldDB" id="A0A183FEH9"/>
<accession>A0A3P7YCS3</accession>
<feature type="compositionally biased region" description="Basic and acidic residues" evidence="1">
    <location>
        <begin position="1"/>
        <end position="16"/>
    </location>
</feature>
<gene>
    <name evidence="2" type="ORF">HPBE_LOCUS4786</name>
</gene>
<accession>A0A183FEH9</accession>